<dbReference type="OrthoDB" id="978at2759"/>
<evidence type="ECO:0000313" key="2">
    <source>
        <dbReference type="Proteomes" id="UP000238350"/>
    </source>
</evidence>
<dbReference type="SMART" id="SM01296">
    <property type="entry name" value="N2227"/>
    <property type="match status" value="1"/>
</dbReference>
<organism evidence="1 2">
    <name type="scientific">Wickerhamiella sorbophila</name>
    <dbReference type="NCBI Taxonomy" id="45607"/>
    <lineage>
        <taxon>Eukaryota</taxon>
        <taxon>Fungi</taxon>
        <taxon>Dikarya</taxon>
        <taxon>Ascomycota</taxon>
        <taxon>Saccharomycotina</taxon>
        <taxon>Dipodascomycetes</taxon>
        <taxon>Dipodascales</taxon>
        <taxon>Trichomonascaceae</taxon>
        <taxon>Wickerhamiella</taxon>
    </lineage>
</organism>
<proteinExistence type="predicted"/>
<keyword evidence="1" id="KW-0808">Transferase</keyword>
<dbReference type="PANTHER" id="PTHR12303">
    <property type="entry name" value="CARNOSINE N-METHYLTRANSFERASE"/>
    <property type="match status" value="1"/>
</dbReference>
<dbReference type="SUPFAM" id="SSF53335">
    <property type="entry name" value="S-adenosyl-L-methionine-dependent methyltransferases"/>
    <property type="match status" value="1"/>
</dbReference>
<name>A0A2T0FGV6_9ASCO</name>
<dbReference type="Proteomes" id="UP000238350">
    <property type="component" value="Unassembled WGS sequence"/>
</dbReference>
<dbReference type="AlphaFoldDB" id="A0A2T0FGV6"/>
<dbReference type="STRING" id="45607.A0A2T0FGV6"/>
<dbReference type="GO" id="GO:0032259">
    <property type="term" value="P:methylation"/>
    <property type="evidence" value="ECO:0007669"/>
    <property type="project" value="UniProtKB-KW"/>
</dbReference>
<dbReference type="PANTHER" id="PTHR12303:SF11">
    <property type="entry name" value="AER338CP"/>
    <property type="match status" value="1"/>
</dbReference>
<dbReference type="Gene3D" id="3.40.50.150">
    <property type="entry name" value="Vaccinia Virus protein VP39"/>
    <property type="match status" value="1"/>
</dbReference>
<dbReference type="Pfam" id="PF07942">
    <property type="entry name" value="CARME"/>
    <property type="match status" value="1"/>
</dbReference>
<dbReference type="GeneID" id="36515583"/>
<accession>A0A2T0FGV6</accession>
<gene>
    <name evidence="1" type="ORF">B9G98_01835</name>
</gene>
<sequence>MPYIIGVVLIISLVVLAAMRVAWTRQGSFLPKWSSSPVDQERTKILRAIVGLQRFEDIANAAVDRRKTLFFRLTRNQQHEATPTYDRYRQVRNCIPSNARVIETLVEEAVKEFEVTAFELLRAYPASNYEVLDTFNHLVRDWSKTTKNSREKLFEPILCQLTTLVPPKDARVLVPGSGVGALAHRISQHGYTVDAVEFSAVMHLSAQFATRAQRSYSIYPYLLEFSHLRHAQDQLEQSDLVLEDSNANFHFANFLTFDRGYYYNAIVTLFFIDTAENAIDYIDRIGTMLAPGGRWINYGPLKWGTAPKVEFAMDELLDLLRRKGWVIEQTFEGTNRYSGSSKSLWEAQYRICGWVARRESFS</sequence>
<comment type="caution">
    <text evidence="1">The sequence shown here is derived from an EMBL/GenBank/DDBJ whole genome shotgun (WGS) entry which is preliminary data.</text>
</comment>
<keyword evidence="2" id="KW-1185">Reference proteome</keyword>
<dbReference type="CDD" id="cd02440">
    <property type="entry name" value="AdoMet_MTases"/>
    <property type="match status" value="1"/>
</dbReference>
<dbReference type="RefSeq" id="XP_024664160.1">
    <property type="nucleotide sequence ID" value="XM_024808392.1"/>
</dbReference>
<protein>
    <submittedName>
        <fullName evidence="1">Carnosine N-methyltransferase</fullName>
    </submittedName>
</protein>
<evidence type="ECO:0000313" key="1">
    <source>
        <dbReference type="EMBL" id="PRT54215.1"/>
    </source>
</evidence>
<dbReference type="InterPro" id="IPR029063">
    <property type="entry name" value="SAM-dependent_MTases_sf"/>
</dbReference>
<keyword evidence="1" id="KW-0489">Methyltransferase</keyword>
<reference evidence="1 2" key="1">
    <citation type="submission" date="2017-04" db="EMBL/GenBank/DDBJ databases">
        <title>Genome sequencing of [Candida] sorbophila.</title>
        <authorList>
            <person name="Ahn J.O."/>
        </authorList>
    </citation>
    <scope>NUCLEOTIDE SEQUENCE [LARGE SCALE GENOMIC DNA]</scope>
    <source>
        <strain evidence="1 2">DS02</strain>
    </source>
</reference>
<dbReference type="EMBL" id="NDIQ01000021">
    <property type="protein sequence ID" value="PRT54215.1"/>
    <property type="molecule type" value="Genomic_DNA"/>
</dbReference>
<dbReference type="GO" id="GO:0008757">
    <property type="term" value="F:S-adenosylmethionine-dependent methyltransferase activity"/>
    <property type="evidence" value="ECO:0007669"/>
    <property type="project" value="InterPro"/>
</dbReference>
<dbReference type="InterPro" id="IPR012901">
    <property type="entry name" value="CARME"/>
</dbReference>